<dbReference type="Proteomes" id="UP001164929">
    <property type="component" value="Chromosome 10"/>
</dbReference>
<evidence type="ECO:0000256" key="6">
    <source>
        <dbReference type="SAM" id="Phobius"/>
    </source>
</evidence>
<keyword evidence="2" id="KW-0378">Hydrolase</keyword>
<dbReference type="Pfam" id="PF01150">
    <property type="entry name" value="GDA1_CD39"/>
    <property type="match status" value="2"/>
</dbReference>
<dbReference type="GO" id="GO:0009134">
    <property type="term" value="P:nucleoside diphosphate catabolic process"/>
    <property type="evidence" value="ECO:0007669"/>
    <property type="project" value="TreeGrafter"/>
</dbReference>
<keyword evidence="6" id="KW-0812">Transmembrane</keyword>
<dbReference type="Gene3D" id="3.30.420.150">
    <property type="entry name" value="Exopolyphosphatase. Domain 2"/>
    <property type="match status" value="2"/>
</dbReference>
<keyword evidence="8" id="KW-1185">Reference proteome</keyword>
<dbReference type="Gene3D" id="3.30.420.40">
    <property type="match status" value="1"/>
</dbReference>
<keyword evidence="4" id="KW-0067">ATP-binding</keyword>
<keyword evidence="6" id="KW-0472">Membrane</keyword>
<dbReference type="AlphaFoldDB" id="A0AAD6MCU4"/>
<dbReference type="GO" id="GO:0016020">
    <property type="term" value="C:membrane"/>
    <property type="evidence" value="ECO:0007669"/>
    <property type="project" value="TreeGrafter"/>
</dbReference>
<dbReference type="PANTHER" id="PTHR11782:SF3">
    <property type="entry name" value="APYRASE 6-RELATED"/>
    <property type="match status" value="1"/>
</dbReference>
<gene>
    <name evidence="7" type="ORF">NC653_025720</name>
</gene>
<dbReference type="GO" id="GO:0005524">
    <property type="term" value="F:ATP binding"/>
    <property type="evidence" value="ECO:0007669"/>
    <property type="project" value="UniProtKB-KW"/>
</dbReference>
<comment type="caution">
    <text evidence="7">The sequence shown here is derived from an EMBL/GenBank/DDBJ whole genome shotgun (WGS) entry which is preliminary data.</text>
</comment>
<feature type="transmembrane region" description="Helical" evidence="6">
    <location>
        <begin position="550"/>
        <end position="568"/>
    </location>
</feature>
<evidence type="ECO:0000256" key="2">
    <source>
        <dbReference type="ARBA" id="ARBA00022801"/>
    </source>
</evidence>
<evidence type="ECO:0008006" key="9">
    <source>
        <dbReference type="Google" id="ProtNLM"/>
    </source>
</evidence>
<feature type="region of interest" description="Disordered" evidence="5">
    <location>
        <begin position="1"/>
        <end position="21"/>
    </location>
</feature>
<evidence type="ECO:0000256" key="3">
    <source>
        <dbReference type="PIRSR" id="PIRSR600407-1"/>
    </source>
</evidence>
<name>A0AAD6MCU4_9ROSI</name>
<keyword evidence="4" id="KW-0547">Nucleotide-binding</keyword>
<dbReference type="GO" id="GO:0017110">
    <property type="term" value="F:nucleoside diphosphate phosphatase activity"/>
    <property type="evidence" value="ECO:0007669"/>
    <property type="project" value="TreeGrafter"/>
</dbReference>
<dbReference type="PANTHER" id="PTHR11782">
    <property type="entry name" value="ADENOSINE/GUANOSINE DIPHOSPHATASE"/>
    <property type="match status" value="1"/>
</dbReference>
<feature type="active site" description="Proton acceptor" evidence="3">
    <location>
        <position position="185"/>
    </location>
</feature>
<evidence type="ECO:0000256" key="4">
    <source>
        <dbReference type="PIRSR" id="PIRSR600407-2"/>
    </source>
</evidence>
<comment type="similarity">
    <text evidence="1">Belongs to the GDA1/CD39 NTPase family.</text>
</comment>
<protein>
    <recommendedName>
        <fullName evidence="9">Apyrase 6</fullName>
    </recommendedName>
</protein>
<accession>A0AAD6MCU4</accession>
<dbReference type="EMBL" id="JAQIZT010000010">
    <property type="protein sequence ID" value="KAJ6982694.1"/>
    <property type="molecule type" value="Genomic_DNA"/>
</dbReference>
<reference evidence="7" key="1">
    <citation type="journal article" date="2023" name="Mol. Ecol. Resour.">
        <title>Chromosome-level genome assembly of a triploid poplar Populus alba 'Berolinensis'.</title>
        <authorList>
            <person name="Chen S."/>
            <person name="Yu Y."/>
            <person name="Wang X."/>
            <person name="Wang S."/>
            <person name="Zhang T."/>
            <person name="Zhou Y."/>
            <person name="He R."/>
            <person name="Meng N."/>
            <person name="Wang Y."/>
            <person name="Liu W."/>
            <person name="Liu Z."/>
            <person name="Liu J."/>
            <person name="Guo Q."/>
            <person name="Huang H."/>
            <person name="Sederoff R.R."/>
            <person name="Wang G."/>
            <person name="Qu G."/>
            <person name="Chen S."/>
        </authorList>
    </citation>
    <scope>NUCLEOTIDE SEQUENCE</scope>
    <source>
        <strain evidence="7">SC-2020</strain>
    </source>
</reference>
<evidence type="ECO:0000313" key="8">
    <source>
        <dbReference type="Proteomes" id="UP001164929"/>
    </source>
</evidence>
<evidence type="ECO:0000313" key="7">
    <source>
        <dbReference type="EMBL" id="KAJ6982694.1"/>
    </source>
</evidence>
<feature type="transmembrane region" description="Helical" evidence="6">
    <location>
        <begin position="35"/>
        <end position="51"/>
    </location>
</feature>
<evidence type="ECO:0000256" key="1">
    <source>
        <dbReference type="ARBA" id="ARBA00009283"/>
    </source>
</evidence>
<organism evidence="7 8">
    <name type="scientific">Populus alba x Populus x berolinensis</name>
    <dbReference type="NCBI Taxonomy" id="444605"/>
    <lineage>
        <taxon>Eukaryota</taxon>
        <taxon>Viridiplantae</taxon>
        <taxon>Streptophyta</taxon>
        <taxon>Embryophyta</taxon>
        <taxon>Tracheophyta</taxon>
        <taxon>Spermatophyta</taxon>
        <taxon>Magnoliopsida</taxon>
        <taxon>eudicotyledons</taxon>
        <taxon>Gunneridae</taxon>
        <taxon>Pentapetalae</taxon>
        <taxon>rosids</taxon>
        <taxon>fabids</taxon>
        <taxon>Malpighiales</taxon>
        <taxon>Salicaceae</taxon>
        <taxon>Saliceae</taxon>
        <taxon>Populus</taxon>
    </lineage>
</organism>
<evidence type="ECO:0000256" key="5">
    <source>
        <dbReference type="SAM" id="MobiDB-lite"/>
    </source>
</evidence>
<sequence length="595" mass="66215">MRRPHVRNRVGPNSTDQHKMDPTIKLHTRSIKSKLITVITLIALLSCYYLFKSKTKSFSKKYGIIIDGGSTGTRIHVFGYRIGSGGKAVFDFEEGALKVNPGLSAYAEDPEGAGGSVEELVEFGKGRVPRELWGETEVRLMATAGVRLLDLEVQDQILNVCRRVLRKSGFKFQDSWASVITGSDEGLYAWVVANYALGALGGDPLETSGIIELGGASAQVTFVSTEPVPPEFSRTVKFGNISYNIYSHSFLHLGQAGLQCCNNEMNARMWDHVGLKPNAIFSSVKIAAYEALRESLVSGDHHLGKIFDWFVLTNMHQFILSLLVLEMGCLGHKFLHFPNKAAAESLEKGIFLDPCTPKGYSHVVESRRLSPGSLTEKNRFVSTLHSRGNFSECRSAALTLLQKGKERCSYQHCHIGSIFVPKLQGKFLATENFFHTSKFFGLDQRAFLLNLMIAGEQFCGEDWSRLKKKHQSFKDEDLALYCFSAAYIVALLHDSLGIAIDDHRIGFANQVGNIPLDWASGAFILHTNAALDMEEHTDWIATIISDDSRTLLSLTGIAIILIFVAWPISKWGKHQFKTFYDLERGWYIVTRGGKS</sequence>
<dbReference type="InterPro" id="IPR000407">
    <property type="entry name" value="GDA1_CD39_NTPase"/>
</dbReference>
<feature type="binding site" evidence="4">
    <location>
        <begin position="215"/>
        <end position="219"/>
    </location>
    <ligand>
        <name>ATP</name>
        <dbReference type="ChEBI" id="CHEBI:30616"/>
    </ligand>
</feature>
<keyword evidence="6" id="KW-1133">Transmembrane helix</keyword>
<proteinExistence type="inferred from homology"/>